<dbReference type="RefSeq" id="XP_014653835.1">
    <property type="nucleotide sequence ID" value="XM_014798349.1"/>
</dbReference>
<sequence>MDLEGRGVGCAEMHELASSDRVIWATTVQYSTSHFGGTYLAKGKEAPVVCLEGSEENADDWGAAQVGLGQVRRLAAAGNSILGHSSDRAESRVWLVDCVARSSSAVQRIANLGPAIASSPVIASSQAPLRSGLAFRAPTEPLAEMPAPAVAAKLTTLQAASVAKPIFTDVPCWGLNQRSFGLRCPSPPPSFPLPSSELFQLQPASAGTRPRPGSVSQSQHRAKLVPHLDCVRVDLVDRQHVLRPRTKTSIRLLGHSNGTCLLFCSVLAPAASAIRPAFQLRLRRAGGRGVQSSAVQGPRA</sequence>
<proteinExistence type="predicted"/>
<gene>
    <name evidence="1" type="ORF">PAN0_029c6204</name>
</gene>
<organism evidence="1">
    <name type="scientific">Pseudozyma antarctica</name>
    <name type="common">Yeast</name>
    <name type="synonym">Candida antarctica</name>
    <dbReference type="NCBI Taxonomy" id="84753"/>
    <lineage>
        <taxon>Eukaryota</taxon>
        <taxon>Fungi</taxon>
        <taxon>Dikarya</taxon>
        <taxon>Basidiomycota</taxon>
        <taxon>Ustilaginomycotina</taxon>
        <taxon>Ustilaginomycetes</taxon>
        <taxon>Ustilaginales</taxon>
        <taxon>Ustilaginaceae</taxon>
        <taxon>Moesziomyces</taxon>
    </lineage>
</organism>
<keyword evidence="2" id="KW-1185">Reference proteome</keyword>
<accession>A0A081CMS8</accession>
<reference evidence="1" key="1">
    <citation type="submission" date="2014-07" db="EMBL/GenBank/DDBJ databases">
        <title>Draft genome sequence of the yeast Pseudozyma antarctica JCM 10317 known as a producer of lipase B which used in a wide range of industrial applications.</title>
        <authorList>
            <person name="Morita T."/>
            <person name="Saika A."/>
            <person name="Koike H."/>
        </authorList>
    </citation>
    <scope>NUCLEOTIDE SEQUENCE</scope>
    <source>
        <strain evidence="1">JCM 10317</strain>
    </source>
</reference>
<dbReference type="GeneID" id="26307016"/>
<protein>
    <submittedName>
        <fullName evidence="1">Uncharacterized protein</fullName>
    </submittedName>
</protein>
<evidence type="ECO:0000313" key="2">
    <source>
        <dbReference type="Proteomes" id="UP000053758"/>
    </source>
</evidence>
<dbReference type="Proteomes" id="UP000053758">
    <property type="component" value="Unassembled WGS sequence"/>
</dbReference>
<dbReference type="HOGENOM" id="CLU_927488_0_0_1"/>
<name>A0A081CMS8_PSEA2</name>
<dbReference type="AlphaFoldDB" id="A0A081CMS8"/>
<evidence type="ECO:0000313" key="1">
    <source>
        <dbReference type="EMBL" id="GAK67974.1"/>
    </source>
</evidence>
<dbReference type="EMBL" id="DF830096">
    <property type="protein sequence ID" value="GAK67974.1"/>
    <property type="molecule type" value="Genomic_DNA"/>
</dbReference>